<protein>
    <submittedName>
        <fullName evidence="2">Uncharacterized protein</fullName>
    </submittedName>
</protein>
<dbReference type="PRINTS" id="PR01217">
    <property type="entry name" value="PRICHEXTENSN"/>
</dbReference>
<evidence type="ECO:0000313" key="2">
    <source>
        <dbReference type="EMBL" id="KAH7353720.1"/>
    </source>
</evidence>
<name>A0A8K0WZR5_9PEZI</name>
<proteinExistence type="predicted"/>
<feature type="compositionally biased region" description="Pro residues" evidence="1">
    <location>
        <begin position="212"/>
        <end position="224"/>
    </location>
</feature>
<dbReference type="Proteomes" id="UP000813385">
    <property type="component" value="Unassembled WGS sequence"/>
</dbReference>
<accession>A0A8K0WZR5</accession>
<keyword evidence="3" id="KW-1185">Reference proteome</keyword>
<feature type="region of interest" description="Disordered" evidence="1">
    <location>
        <begin position="179"/>
        <end position="278"/>
    </location>
</feature>
<sequence>MVLGQSCRHKDRRSWRACWCIRLPVRRQTCSSGLPSSFESTGIDISLRLSVEHLSPLSSMTCGARRRKSLASASADAGGELRLRWLPESLRDGDRESPSMEGQSCNLSWAHVECAMLSPASHVMEEEISVVLLLLCLGNGRSDQQSGEAGTKPTTSTKLESHHPNTLTRSLAHFNLPASIPFSSKLPPRGHPGPHGYRPGSRLDNEPARPSVCPPPRPSPPPLPAASSSTSPTPSPPNHQPTRRRHPPNSSPRRWPPASRKHAIASRILRSPPNMKPP</sequence>
<organism evidence="2 3">
    <name type="scientific">Plectosphaerella cucumerina</name>
    <dbReference type="NCBI Taxonomy" id="40658"/>
    <lineage>
        <taxon>Eukaryota</taxon>
        <taxon>Fungi</taxon>
        <taxon>Dikarya</taxon>
        <taxon>Ascomycota</taxon>
        <taxon>Pezizomycotina</taxon>
        <taxon>Sordariomycetes</taxon>
        <taxon>Hypocreomycetidae</taxon>
        <taxon>Glomerellales</taxon>
        <taxon>Plectosphaerellaceae</taxon>
        <taxon>Plectosphaerella</taxon>
    </lineage>
</organism>
<evidence type="ECO:0000313" key="3">
    <source>
        <dbReference type="Proteomes" id="UP000813385"/>
    </source>
</evidence>
<evidence type="ECO:0000256" key="1">
    <source>
        <dbReference type="SAM" id="MobiDB-lite"/>
    </source>
</evidence>
<feature type="region of interest" description="Disordered" evidence="1">
    <location>
        <begin position="141"/>
        <end position="164"/>
    </location>
</feature>
<dbReference type="AlphaFoldDB" id="A0A8K0WZR5"/>
<gene>
    <name evidence="2" type="ORF">B0T11DRAFT_120140</name>
</gene>
<dbReference type="EMBL" id="JAGPXD010000005">
    <property type="protein sequence ID" value="KAH7353720.1"/>
    <property type="molecule type" value="Genomic_DNA"/>
</dbReference>
<comment type="caution">
    <text evidence="2">The sequence shown here is derived from an EMBL/GenBank/DDBJ whole genome shotgun (WGS) entry which is preliminary data.</text>
</comment>
<reference evidence="2" key="1">
    <citation type="journal article" date="2021" name="Nat. Commun.">
        <title>Genetic determinants of endophytism in the Arabidopsis root mycobiome.</title>
        <authorList>
            <person name="Mesny F."/>
            <person name="Miyauchi S."/>
            <person name="Thiergart T."/>
            <person name="Pickel B."/>
            <person name="Atanasova L."/>
            <person name="Karlsson M."/>
            <person name="Huettel B."/>
            <person name="Barry K.W."/>
            <person name="Haridas S."/>
            <person name="Chen C."/>
            <person name="Bauer D."/>
            <person name="Andreopoulos W."/>
            <person name="Pangilinan J."/>
            <person name="LaButti K."/>
            <person name="Riley R."/>
            <person name="Lipzen A."/>
            <person name="Clum A."/>
            <person name="Drula E."/>
            <person name="Henrissat B."/>
            <person name="Kohler A."/>
            <person name="Grigoriev I.V."/>
            <person name="Martin F.M."/>
            <person name="Hacquard S."/>
        </authorList>
    </citation>
    <scope>NUCLEOTIDE SEQUENCE</scope>
    <source>
        <strain evidence="2">MPI-CAGE-AT-0016</strain>
    </source>
</reference>